<organism evidence="1 2">
    <name type="scientific">Eiseniibacteriota bacterium</name>
    <dbReference type="NCBI Taxonomy" id="2212470"/>
    <lineage>
        <taxon>Bacteria</taxon>
        <taxon>Candidatus Eiseniibacteriota</taxon>
    </lineage>
</organism>
<evidence type="ECO:0000313" key="1">
    <source>
        <dbReference type="EMBL" id="MCA9727423.1"/>
    </source>
</evidence>
<gene>
    <name evidence="1" type="ORF">KC729_07055</name>
</gene>
<evidence type="ECO:0000313" key="2">
    <source>
        <dbReference type="Proteomes" id="UP000697710"/>
    </source>
</evidence>
<proteinExistence type="predicted"/>
<reference evidence="1" key="2">
    <citation type="journal article" date="2021" name="Microbiome">
        <title>Successional dynamics and alternative stable states in a saline activated sludge microbial community over 9 years.</title>
        <authorList>
            <person name="Wang Y."/>
            <person name="Ye J."/>
            <person name="Ju F."/>
            <person name="Liu L."/>
            <person name="Boyd J.A."/>
            <person name="Deng Y."/>
            <person name="Parks D.H."/>
            <person name="Jiang X."/>
            <person name="Yin X."/>
            <person name="Woodcroft B.J."/>
            <person name="Tyson G.W."/>
            <person name="Hugenholtz P."/>
            <person name="Polz M.F."/>
            <person name="Zhang T."/>
        </authorList>
    </citation>
    <scope>NUCLEOTIDE SEQUENCE</scope>
    <source>
        <strain evidence="1">HKST-UBA01</strain>
    </source>
</reference>
<dbReference type="Proteomes" id="UP000697710">
    <property type="component" value="Unassembled WGS sequence"/>
</dbReference>
<protein>
    <submittedName>
        <fullName evidence="1">Uncharacterized protein</fullName>
    </submittedName>
</protein>
<name>A0A956RNS7_UNCEI</name>
<comment type="caution">
    <text evidence="1">The sequence shown here is derived from an EMBL/GenBank/DDBJ whole genome shotgun (WGS) entry which is preliminary data.</text>
</comment>
<dbReference type="AlphaFoldDB" id="A0A956RNS7"/>
<reference evidence="1" key="1">
    <citation type="submission" date="2020-04" db="EMBL/GenBank/DDBJ databases">
        <authorList>
            <person name="Zhang T."/>
        </authorList>
    </citation>
    <scope>NUCLEOTIDE SEQUENCE</scope>
    <source>
        <strain evidence="1">HKST-UBA01</strain>
    </source>
</reference>
<dbReference type="EMBL" id="JAGQHR010000162">
    <property type="protein sequence ID" value="MCA9727423.1"/>
    <property type="molecule type" value="Genomic_DNA"/>
</dbReference>
<accession>A0A956RNS7</accession>
<sequence>MKDHQKTPERDWRQYPIHAELLSNRERYQAMRDRCLQTCRELDTILRTGPAEQRPIAQSVLNAYGYGLELLEEAIRARDAILQNNEAS</sequence>